<evidence type="ECO:0000259" key="1">
    <source>
        <dbReference type="Pfam" id="PF20700"/>
    </source>
</evidence>
<dbReference type="EMBL" id="BGPR01020901">
    <property type="protein sequence ID" value="GBN85697.1"/>
    <property type="molecule type" value="Genomic_DNA"/>
</dbReference>
<dbReference type="InterPro" id="IPR049012">
    <property type="entry name" value="Mutator_transp_dom"/>
</dbReference>
<accession>A0A4Y2SCB2</accession>
<sequence>MKNAADGEVAVVDSTDITVSGDGTCKIRGHTSQIGDCTVIGADTGKVIDVEVLSKACKGCSLWKGAVFVVCLRNGTPEWHARMARVRKPNWLIW</sequence>
<comment type="caution">
    <text evidence="2">The sequence shown here is derived from an EMBL/GenBank/DDBJ whole genome shotgun (WGS) entry which is preliminary data.</text>
</comment>
<gene>
    <name evidence="2" type="ORF">AVEN_55584_1</name>
</gene>
<evidence type="ECO:0000313" key="3">
    <source>
        <dbReference type="Proteomes" id="UP000499080"/>
    </source>
</evidence>
<feature type="domain" description="Mutator-like transposase" evidence="1">
    <location>
        <begin position="11"/>
        <end position="65"/>
    </location>
</feature>
<dbReference type="AlphaFoldDB" id="A0A4Y2SCB2"/>
<name>A0A4Y2SCB2_ARAVE</name>
<reference evidence="2 3" key="1">
    <citation type="journal article" date="2019" name="Sci. Rep.">
        <title>Orb-weaving spider Araneus ventricosus genome elucidates the spidroin gene catalogue.</title>
        <authorList>
            <person name="Kono N."/>
            <person name="Nakamura H."/>
            <person name="Ohtoshi R."/>
            <person name="Moran D.A.P."/>
            <person name="Shinohara A."/>
            <person name="Yoshida Y."/>
            <person name="Fujiwara M."/>
            <person name="Mori M."/>
            <person name="Tomita M."/>
            <person name="Arakawa K."/>
        </authorList>
    </citation>
    <scope>NUCLEOTIDE SEQUENCE [LARGE SCALE GENOMIC DNA]</scope>
</reference>
<keyword evidence="3" id="KW-1185">Reference proteome</keyword>
<dbReference type="Pfam" id="PF20700">
    <property type="entry name" value="Mutator"/>
    <property type="match status" value="1"/>
</dbReference>
<dbReference type="Proteomes" id="UP000499080">
    <property type="component" value="Unassembled WGS sequence"/>
</dbReference>
<organism evidence="2 3">
    <name type="scientific">Araneus ventricosus</name>
    <name type="common">Orbweaver spider</name>
    <name type="synonym">Epeira ventricosa</name>
    <dbReference type="NCBI Taxonomy" id="182803"/>
    <lineage>
        <taxon>Eukaryota</taxon>
        <taxon>Metazoa</taxon>
        <taxon>Ecdysozoa</taxon>
        <taxon>Arthropoda</taxon>
        <taxon>Chelicerata</taxon>
        <taxon>Arachnida</taxon>
        <taxon>Araneae</taxon>
        <taxon>Araneomorphae</taxon>
        <taxon>Entelegynae</taxon>
        <taxon>Araneoidea</taxon>
        <taxon>Araneidae</taxon>
        <taxon>Araneus</taxon>
    </lineage>
</organism>
<evidence type="ECO:0000313" key="2">
    <source>
        <dbReference type="EMBL" id="GBN85697.1"/>
    </source>
</evidence>
<proteinExistence type="predicted"/>
<protein>
    <recommendedName>
        <fullName evidence="1">Mutator-like transposase domain-containing protein</fullName>
    </recommendedName>
</protein>